<keyword evidence="4" id="KW-0808">Transferase</keyword>
<evidence type="ECO:0000313" key="9">
    <source>
        <dbReference type="Proteomes" id="UP000231252"/>
    </source>
</evidence>
<dbReference type="Gene3D" id="1.10.287.130">
    <property type="match status" value="1"/>
</dbReference>
<organism evidence="8 9">
    <name type="scientific">candidate division WWE3 bacterium CG08_land_8_20_14_0_20_41_10</name>
    <dbReference type="NCBI Taxonomy" id="1975085"/>
    <lineage>
        <taxon>Bacteria</taxon>
        <taxon>Katanobacteria</taxon>
    </lineage>
</organism>
<name>A0A2H0XBK7_UNCKA</name>
<dbReference type="InterPro" id="IPR036097">
    <property type="entry name" value="HisK_dim/P_sf"/>
</dbReference>
<sequence length="422" mass="46570">MHYCYSLSMPQALTQDPQTICNNPSHQGLAQEIYKRSAELLEEQKHTENLLYNISEAVIAVNRALKITILNKAAEDLIKLSAEKVGGKMLDEVLALTTESGNKVNSETFCFKPRNVLMQNLMHDSGGITQYIKLQSTTIKNPKQDDECIITLTDVTREKMLEKSKDEFISIASHELRTPMTIIKSYLWMMANATYGQLNPKQTEFLAKAQGGVQRMLTMINDTLNTSKIDQGKLQLKIEEIDIRGFVAQLGADFELKAKEKGLAFKVKVDENCSVVYADKGKLEEMLTNLLGNAVKFTGLGGITLAVTKAGNSLVKFKISDTGKGIDPSDLKRLFHKFGRIDNSYQTVAEAGGTGLGLYIIKNIVENMGGSVGVWSAGIGQGASFWFTLPSEYYEIPQNLRESAVLTLAPVLETHISSVCPV</sequence>
<keyword evidence="3" id="KW-0597">Phosphoprotein</keyword>
<dbReference type="Proteomes" id="UP000231252">
    <property type="component" value="Unassembled WGS sequence"/>
</dbReference>
<gene>
    <name evidence="8" type="ORF">COT50_02725</name>
</gene>
<dbReference type="GO" id="GO:0000155">
    <property type="term" value="F:phosphorelay sensor kinase activity"/>
    <property type="evidence" value="ECO:0007669"/>
    <property type="project" value="InterPro"/>
</dbReference>
<evidence type="ECO:0000259" key="7">
    <source>
        <dbReference type="PROSITE" id="PS50109"/>
    </source>
</evidence>
<dbReference type="Pfam" id="PF02518">
    <property type="entry name" value="HATPase_c"/>
    <property type="match status" value="1"/>
</dbReference>
<dbReference type="InterPro" id="IPR035965">
    <property type="entry name" value="PAS-like_dom_sf"/>
</dbReference>
<dbReference type="PANTHER" id="PTHR43711:SF31">
    <property type="entry name" value="HISTIDINE KINASE"/>
    <property type="match status" value="1"/>
</dbReference>
<dbReference type="InterPro" id="IPR003594">
    <property type="entry name" value="HATPase_dom"/>
</dbReference>
<dbReference type="EC" id="2.7.13.3" evidence="2"/>
<evidence type="ECO:0000256" key="4">
    <source>
        <dbReference type="ARBA" id="ARBA00022679"/>
    </source>
</evidence>
<dbReference type="InterPro" id="IPR004358">
    <property type="entry name" value="Sig_transdc_His_kin-like_C"/>
</dbReference>
<comment type="catalytic activity">
    <reaction evidence="1">
        <text>ATP + protein L-histidine = ADP + protein N-phospho-L-histidine.</text>
        <dbReference type="EC" id="2.7.13.3"/>
    </reaction>
</comment>
<dbReference type="InterPro" id="IPR036890">
    <property type="entry name" value="HATPase_C_sf"/>
</dbReference>
<dbReference type="FunFam" id="3.30.565.10:FF:000006">
    <property type="entry name" value="Sensor histidine kinase WalK"/>
    <property type="match status" value="1"/>
</dbReference>
<evidence type="ECO:0000256" key="3">
    <source>
        <dbReference type="ARBA" id="ARBA00022553"/>
    </source>
</evidence>
<dbReference type="InterPro" id="IPR003661">
    <property type="entry name" value="HisK_dim/P_dom"/>
</dbReference>
<evidence type="ECO:0000313" key="8">
    <source>
        <dbReference type="EMBL" id="PIS22292.1"/>
    </source>
</evidence>
<comment type="caution">
    <text evidence="8">The sequence shown here is derived from an EMBL/GenBank/DDBJ whole genome shotgun (WGS) entry which is preliminary data.</text>
</comment>
<dbReference type="CDD" id="cd00082">
    <property type="entry name" value="HisKA"/>
    <property type="match status" value="1"/>
</dbReference>
<dbReference type="Gene3D" id="3.30.450.20">
    <property type="entry name" value="PAS domain"/>
    <property type="match status" value="1"/>
</dbReference>
<dbReference type="PANTHER" id="PTHR43711">
    <property type="entry name" value="TWO-COMPONENT HISTIDINE KINASE"/>
    <property type="match status" value="1"/>
</dbReference>
<dbReference type="SUPFAM" id="SSF47384">
    <property type="entry name" value="Homodimeric domain of signal transducing histidine kinase"/>
    <property type="match status" value="1"/>
</dbReference>
<dbReference type="EMBL" id="PEYU01000062">
    <property type="protein sequence ID" value="PIS22292.1"/>
    <property type="molecule type" value="Genomic_DNA"/>
</dbReference>
<dbReference type="AlphaFoldDB" id="A0A2H0XBK7"/>
<dbReference type="PROSITE" id="PS50109">
    <property type="entry name" value="HIS_KIN"/>
    <property type="match status" value="1"/>
</dbReference>
<dbReference type="PRINTS" id="PR00344">
    <property type="entry name" value="BCTRLSENSOR"/>
</dbReference>
<keyword evidence="5" id="KW-0418">Kinase</keyword>
<dbReference type="SMART" id="SM00388">
    <property type="entry name" value="HisKA"/>
    <property type="match status" value="1"/>
</dbReference>
<keyword evidence="6" id="KW-0902">Two-component regulatory system</keyword>
<feature type="domain" description="Histidine kinase" evidence="7">
    <location>
        <begin position="171"/>
        <end position="393"/>
    </location>
</feature>
<evidence type="ECO:0000256" key="2">
    <source>
        <dbReference type="ARBA" id="ARBA00012438"/>
    </source>
</evidence>
<dbReference type="InterPro" id="IPR050736">
    <property type="entry name" value="Sensor_HK_Regulatory"/>
</dbReference>
<evidence type="ECO:0000256" key="5">
    <source>
        <dbReference type="ARBA" id="ARBA00022777"/>
    </source>
</evidence>
<evidence type="ECO:0000256" key="1">
    <source>
        <dbReference type="ARBA" id="ARBA00000085"/>
    </source>
</evidence>
<dbReference type="Pfam" id="PF00512">
    <property type="entry name" value="HisKA"/>
    <property type="match status" value="1"/>
</dbReference>
<dbReference type="SMART" id="SM00387">
    <property type="entry name" value="HATPase_c"/>
    <property type="match status" value="1"/>
</dbReference>
<dbReference type="SUPFAM" id="SSF55874">
    <property type="entry name" value="ATPase domain of HSP90 chaperone/DNA topoisomerase II/histidine kinase"/>
    <property type="match status" value="1"/>
</dbReference>
<evidence type="ECO:0000256" key="6">
    <source>
        <dbReference type="ARBA" id="ARBA00023012"/>
    </source>
</evidence>
<proteinExistence type="predicted"/>
<dbReference type="InterPro" id="IPR005467">
    <property type="entry name" value="His_kinase_dom"/>
</dbReference>
<protein>
    <recommendedName>
        <fullName evidence="2">histidine kinase</fullName>
        <ecNumber evidence="2">2.7.13.3</ecNumber>
    </recommendedName>
</protein>
<dbReference type="SUPFAM" id="SSF55785">
    <property type="entry name" value="PYP-like sensor domain (PAS domain)"/>
    <property type="match status" value="1"/>
</dbReference>
<dbReference type="Gene3D" id="3.30.565.10">
    <property type="entry name" value="Histidine kinase-like ATPase, C-terminal domain"/>
    <property type="match status" value="1"/>
</dbReference>
<accession>A0A2H0XBK7</accession>
<reference evidence="9" key="1">
    <citation type="submission" date="2017-09" db="EMBL/GenBank/DDBJ databases">
        <title>Depth-based differentiation of microbial function through sediment-hosted aquifers and enrichment of novel symbionts in the deep terrestrial subsurface.</title>
        <authorList>
            <person name="Probst A.J."/>
            <person name="Ladd B."/>
            <person name="Jarett J.K."/>
            <person name="Geller-Mcgrath D.E."/>
            <person name="Sieber C.M.K."/>
            <person name="Emerson J.B."/>
            <person name="Anantharaman K."/>
            <person name="Thomas B.C."/>
            <person name="Malmstrom R."/>
            <person name="Stieglmeier M."/>
            <person name="Klingl A."/>
            <person name="Woyke T."/>
            <person name="Ryan C.M."/>
            <person name="Banfield J.F."/>
        </authorList>
    </citation>
    <scope>NUCLEOTIDE SEQUENCE [LARGE SCALE GENOMIC DNA]</scope>
</reference>